<evidence type="ECO:0000256" key="5">
    <source>
        <dbReference type="ARBA" id="ARBA00048662"/>
    </source>
</evidence>
<organism evidence="6 7">
    <name type="scientific">Bartonella clarridgeiae (strain CCUG 45776 / CIP 104772 / 73)</name>
    <dbReference type="NCBI Taxonomy" id="696125"/>
    <lineage>
        <taxon>Bacteria</taxon>
        <taxon>Pseudomonadati</taxon>
        <taxon>Pseudomonadota</taxon>
        <taxon>Alphaproteobacteria</taxon>
        <taxon>Hyphomicrobiales</taxon>
        <taxon>Bartonellaceae</taxon>
        <taxon>Bartonella</taxon>
    </lineage>
</organism>
<gene>
    <name evidence="6" type="primary">yopJ</name>
    <name evidence="6" type="ordered locus">BARCL_0250</name>
</gene>
<evidence type="ECO:0000256" key="1">
    <source>
        <dbReference type="ARBA" id="ARBA00022679"/>
    </source>
</evidence>
<evidence type="ECO:0000256" key="2">
    <source>
        <dbReference type="ARBA" id="ARBA00023315"/>
    </source>
</evidence>
<dbReference type="RefSeq" id="WP_013544601.1">
    <property type="nucleotide sequence ID" value="NC_014932.1"/>
</dbReference>
<comment type="catalytic activity">
    <reaction evidence="4">
        <text>L-threonyl-[protein] + acetyl-CoA = O-acetyl-L-threonyl-[protein] + CoA</text>
        <dbReference type="Rhea" id="RHEA:65340"/>
        <dbReference type="Rhea" id="RHEA-COMP:11060"/>
        <dbReference type="Rhea" id="RHEA-COMP:16780"/>
        <dbReference type="ChEBI" id="CHEBI:30013"/>
        <dbReference type="ChEBI" id="CHEBI:57287"/>
        <dbReference type="ChEBI" id="CHEBI:57288"/>
        <dbReference type="ChEBI" id="CHEBI:141025"/>
    </reaction>
    <physiologicalReaction direction="left-to-right" evidence="4">
        <dbReference type="Rhea" id="RHEA:65341"/>
    </physiologicalReaction>
</comment>
<dbReference type="EMBL" id="FN645454">
    <property type="protein sequence ID" value="CBI75931.1"/>
    <property type="molecule type" value="Genomic_DNA"/>
</dbReference>
<dbReference type="OrthoDB" id="6637102at2"/>
<evidence type="ECO:0000256" key="4">
    <source>
        <dbReference type="ARBA" id="ARBA00048364"/>
    </source>
</evidence>
<dbReference type="KEGG" id="bcd:BARCL_0250"/>
<keyword evidence="2" id="KW-0012">Acyltransferase</keyword>
<comment type="similarity">
    <text evidence="3">Belongs to the acetyltransferase YopJ family.</text>
</comment>
<keyword evidence="7" id="KW-1185">Reference proteome</keyword>
<keyword evidence="1" id="KW-0808">Transferase</keyword>
<dbReference type="Proteomes" id="UP000009101">
    <property type="component" value="Chromosome"/>
</dbReference>
<dbReference type="eggNOG" id="ENOG502ZA8U">
    <property type="taxonomic scope" value="Bacteria"/>
</dbReference>
<dbReference type="NCBIfam" id="NF011898">
    <property type="entry name" value="PRK15371.1"/>
    <property type="match status" value="1"/>
</dbReference>
<accession>E6YGE3</accession>
<evidence type="ECO:0000256" key="3">
    <source>
        <dbReference type="ARBA" id="ARBA00023785"/>
    </source>
</evidence>
<dbReference type="AlphaFoldDB" id="E6YGE3"/>
<dbReference type="Pfam" id="PF03421">
    <property type="entry name" value="Acetyltransf_14"/>
    <property type="match status" value="1"/>
</dbReference>
<proteinExistence type="inferred from homology"/>
<sequence length="285" mass="33013">MQRLLNAIKNAIGLPNTEDSFSNASLENIITDLENDIANNYWHNRVYAERDFKMMPALVKQANDKYPEMNLKLIKEPIDFVSSFKKTIKKGIQSSRYIVSAGGDYQSHFGVVDHQTLNNKISLILFEPARFDLTKPAILGAKMQIIMETRLSHCYFSMAEMDIQRSISECGIFSLAIAKKLYRQSDKLEKLHIDNIKGDQWDRGIHLSYNLLDKYLPVSFYKHTQGMRRIKEYIEKNPGSEDEIVNKKNQTIVERFEENLVILPSKSISVSIHKKRVSEYKSLMR</sequence>
<dbReference type="HOGENOM" id="CLU_051983_0_0_5"/>
<dbReference type="GO" id="GO:0016746">
    <property type="term" value="F:acyltransferase activity"/>
    <property type="evidence" value="ECO:0007669"/>
    <property type="project" value="UniProtKB-KW"/>
</dbReference>
<name>E6YGE3_BARC7</name>
<comment type="catalytic activity">
    <reaction evidence="5">
        <text>L-seryl-[protein] + acetyl-CoA = O-acetyl-L-seryl-[protein] + CoA</text>
        <dbReference type="Rhea" id="RHEA:59392"/>
        <dbReference type="Rhea" id="RHEA-COMP:9863"/>
        <dbReference type="Rhea" id="RHEA-COMP:15352"/>
        <dbReference type="ChEBI" id="CHEBI:29999"/>
        <dbReference type="ChEBI" id="CHEBI:57287"/>
        <dbReference type="ChEBI" id="CHEBI:57288"/>
        <dbReference type="ChEBI" id="CHEBI:141128"/>
    </reaction>
    <physiologicalReaction direction="left-to-right" evidence="5">
        <dbReference type="Rhea" id="RHEA:59393"/>
    </physiologicalReaction>
</comment>
<reference evidence="6 7" key="2">
    <citation type="journal article" date="2011" name="PLoS Genet.">
        <title>Parallel evolution of a type IV secretion system in radiating lineages of the host-restricted bacterial pathogen Bartonella.</title>
        <authorList>
            <person name="Engel P."/>
            <person name="Salzburger W."/>
            <person name="Liesch M."/>
            <person name="Chang C.C."/>
            <person name="Maruyama S."/>
            <person name="Lanz C."/>
            <person name="Calteau A."/>
            <person name="Lajus A."/>
            <person name="Medigue C."/>
            <person name="Schuster S.C."/>
            <person name="Dehio C."/>
        </authorList>
    </citation>
    <scope>NUCLEOTIDE SEQUENCE [LARGE SCALE GENOMIC DNA]</scope>
    <source>
        <strain evidence="7">CIP 104772 / 73</strain>
    </source>
</reference>
<reference evidence="7" key="1">
    <citation type="submission" date="2009-11" db="EMBL/GenBank/DDBJ databases">
        <title>Genome sequencing of Bartonella species and comparative genomics.</title>
        <authorList>
            <person name="Engel P."/>
            <person name="Salzburger W."/>
            <person name="Marius L."/>
            <person name="Chao-Chin C."/>
            <person name="Soichi M."/>
            <person name="Christa L."/>
            <person name="Alexandra C."/>
            <person name="Aurelie L."/>
            <person name="Claudine M."/>
            <person name="Stephan S.C."/>
            <person name="Christoph D."/>
        </authorList>
    </citation>
    <scope>NUCLEOTIDE SEQUENCE [LARGE SCALE GENOMIC DNA]</scope>
    <source>
        <strain evidence="7">CIP 104772 / 73</strain>
    </source>
</reference>
<dbReference type="InterPro" id="IPR005083">
    <property type="entry name" value="YopJ-like"/>
</dbReference>
<evidence type="ECO:0000313" key="6">
    <source>
        <dbReference type="EMBL" id="CBI75931.1"/>
    </source>
</evidence>
<protein>
    <submittedName>
        <fullName evidence="6">Effector protein yopJ (Virulence factor yopJ)</fullName>
    </submittedName>
</protein>
<evidence type="ECO:0000313" key="7">
    <source>
        <dbReference type="Proteomes" id="UP000009101"/>
    </source>
</evidence>